<dbReference type="GO" id="GO:0005524">
    <property type="term" value="F:ATP binding"/>
    <property type="evidence" value="ECO:0007669"/>
    <property type="project" value="UniProtKB-UniRule"/>
</dbReference>
<feature type="site" description="Interaction with substrate tRNA" evidence="10">
    <location>
        <position position="120"/>
    </location>
</feature>
<dbReference type="EC" id="2.5.1.75" evidence="10"/>
<dbReference type="GO" id="GO:0052381">
    <property type="term" value="F:tRNA dimethylallyltransferase activity"/>
    <property type="evidence" value="ECO:0007669"/>
    <property type="project" value="UniProtKB-UniRule"/>
</dbReference>
<feature type="site" description="Interaction with substrate tRNA" evidence="10">
    <location>
        <position position="143"/>
    </location>
</feature>
<feature type="binding site" evidence="10">
    <location>
        <begin position="11"/>
        <end position="16"/>
    </location>
    <ligand>
        <name>substrate</name>
    </ligand>
</feature>
<evidence type="ECO:0000256" key="12">
    <source>
        <dbReference type="RuleBase" id="RU003784"/>
    </source>
</evidence>
<keyword evidence="8 10" id="KW-0460">Magnesium</keyword>
<evidence type="ECO:0000256" key="4">
    <source>
        <dbReference type="ARBA" id="ARBA00022679"/>
    </source>
</evidence>
<comment type="caution">
    <text evidence="14">The sequence shown here is derived from an EMBL/GenBank/DDBJ whole genome shotgun (WGS) entry which is preliminary data.</text>
</comment>
<feature type="region of interest" description="Interaction with substrate tRNA" evidence="10">
    <location>
        <begin position="34"/>
        <end position="37"/>
    </location>
</feature>
<dbReference type="AlphaFoldDB" id="A0A1F7UP95"/>
<dbReference type="NCBIfam" id="TIGR00174">
    <property type="entry name" value="miaA"/>
    <property type="match status" value="1"/>
</dbReference>
<organism evidence="14 15">
    <name type="scientific">Candidatus Uhrbacteria bacterium RIFCSPLOWO2_01_FULL_47_24</name>
    <dbReference type="NCBI Taxonomy" id="1802401"/>
    <lineage>
        <taxon>Bacteria</taxon>
        <taxon>Candidatus Uhriibacteriota</taxon>
    </lineage>
</organism>
<dbReference type="InterPro" id="IPR027417">
    <property type="entry name" value="P-loop_NTPase"/>
</dbReference>
<comment type="caution">
    <text evidence="10">Lacks conserved residue(s) required for the propagation of feature annotation.</text>
</comment>
<comment type="similarity">
    <text evidence="3 10 13">Belongs to the IPP transferase family.</text>
</comment>
<comment type="cofactor">
    <cofactor evidence="1 10">
        <name>Mg(2+)</name>
        <dbReference type="ChEBI" id="CHEBI:18420"/>
    </cofactor>
</comment>
<evidence type="ECO:0000256" key="3">
    <source>
        <dbReference type="ARBA" id="ARBA00005842"/>
    </source>
</evidence>
<comment type="function">
    <text evidence="2 10 12">Catalyzes the transfer of a dimethylallyl group onto the adenine at position 37 in tRNAs that read codons beginning with uridine, leading to the formation of N6-(dimethylallyl)adenosine (i(6)A).</text>
</comment>
<dbReference type="STRING" id="1802401.A3B21_01975"/>
<gene>
    <name evidence="10" type="primary">miaA</name>
    <name evidence="14" type="ORF">A3B21_01975</name>
</gene>
<keyword evidence="4 10" id="KW-0808">Transferase</keyword>
<evidence type="ECO:0000256" key="1">
    <source>
        <dbReference type="ARBA" id="ARBA00001946"/>
    </source>
</evidence>
<dbReference type="HAMAP" id="MF_00185">
    <property type="entry name" value="IPP_trans"/>
    <property type="match status" value="1"/>
</dbReference>
<evidence type="ECO:0000256" key="5">
    <source>
        <dbReference type="ARBA" id="ARBA00022694"/>
    </source>
</evidence>
<evidence type="ECO:0000256" key="8">
    <source>
        <dbReference type="ARBA" id="ARBA00022842"/>
    </source>
</evidence>
<reference evidence="14 15" key="1">
    <citation type="journal article" date="2016" name="Nat. Commun.">
        <title>Thousands of microbial genomes shed light on interconnected biogeochemical processes in an aquifer system.</title>
        <authorList>
            <person name="Anantharaman K."/>
            <person name="Brown C.T."/>
            <person name="Hug L.A."/>
            <person name="Sharon I."/>
            <person name="Castelle C.J."/>
            <person name="Probst A.J."/>
            <person name="Thomas B.C."/>
            <person name="Singh A."/>
            <person name="Wilkins M.J."/>
            <person name="Karaoz U."/>
            <person name="Brodie E.L."/>
            <person name="Williams K.H."/>
            <person name="Hubbard S.S."/>
            <person name="Banfield J.F."/>
        </authorList>
    </citation>
    <scope>NUCLEOTIDE SEQUENCE [LARGE SCALE GENOMIC DNA]</scope>
</reference>
<evidence type="ECO:0000313" key="14">
    <source>
        <dbReference type="EMBL" id="OGL80123.1"/>
    </source>
</evidence>
<evidence type="ECO:0000256" key="13">
    <source>
        <dbReference type="RuleBase" id="RU003785"/>
    </source>
</evidence>
<evidence type="ECO:0000256" key="7">
    <source>
        <dbReference type="ARBA" id="ARBA00022840"/>
    </source>
</evidence>
<accession>A0A1F7UP95</accession>
<keyword evidence="7 10" id="KW-0067">ATP-binding</keyword>
<comment type="catalytic activity">
    <reaction evidence="9 10 11">
        <text>adenosine(37) in tRNA + dimethylallyl diphosphate = N(6)-dimethylallyladenosine(37) in tRNA + diphosphate</text>
        <dbReference type="Rhea" id="RHEA:26482"/>
        <dbReference type="Rhea" id="RHEA-COMP:10162"/>
        <dbReference type="Rhea" id="RHEA-COMP:10375"/>
        <dbReference type="ChEBI" id="CHEBI:33019"/>
        <dbReference type="ChEBI" id="CHEBI:57623"/>
        <dbReference type="ChEBI" id="CHEBI:74411"/>
        <dbReference type="ChEBI" id="CHEBI:74415"/>
        <dbReference type="EC" id="2.5.1.75"/>
    </reaction>
</comment>
<name>A0A1F7UP95_9BACT</name>
<evidence type="ECO:0000256" key="2">
    <source>
        <dbReference type="ARBA" id="ARBA00003213"/>
    </source>
</evidence>
<dbReference type="InterPro" id="IPR039657">
    <property type="entry name" value="Dimethylallyltransferase"/>
</dbReference>
<dbReference type="Proteomes" id="UP000176897">
    <property type="component" value="Unassembled WGS sequence"/>
</dbReference>
<dbReference type="Gene3D" id="3.40.50.300">
    <property type="entry name" value="P-loop containing nucleotide triphosphate hydrolases"/>
    <property type="match status" value="1"/>
</dbReference>
<sequence length="327" mass="37701">MQKLIVIVGPTATGKTKLAVELARKFNGEIVSADSRQVYKGMDIGTGKDLSEYGHHPALTRPAATLSRGERDGGEGIPYHLIDIVSPRTNFTLAQYQKLAYRAIDDILRRGKVPILVGGTGLYVQAVVDGYVLPEASPDLKLRKKLATMSLRELRAKLKKLDPETYRTIDKNNRRRLERAIEICVVTGIPLSKQRVKHPPPYEMLMLGLTFPKHVLDPRIDKRLKERLKQGMIKEVERLHAQGVSWKRLESFGLEYRHISRYLQNYRAKTGFRDSRDRANLGTMQKELSRAIKDYSRRQMTWFKRDKRIVWVKNKKEAARLVRNFRL</sequence>
<dbReference type="SUPFAM" id="SSF52540">
    <property type="entry name" value="P-loop containing nucleoside triphosphate hydrolases"/>
    <property type="match status" value="2"/>
</dbReference>
<dbReference type="Pfam" id="PF01715">
    <property type="entry name" value="IPPT"/>
    <property type="match status" value="1"/>
</dbReference>
<evidence type="ECO:0000256" key="9">
    <source>
        <dbReference type="ARBA" id="ARBA00049563"/>
    </source>
</evidence>
<evidence type="ECO:0000256" key="11">
    <source>
        <dbReference type="RuleBase" id="RU003783"/>
    </source>
</evidence>
<comment type="subunit">
    <text evidence="10">Monomer.</text>
</comment>
<dbReference type="Gene3D" id="1.10.20.140">
    <property type="match status" value="1"/>
</dbReference>
<evidence type="ECO:0000256" key="6">
    <source>
        <dbReference type="ARBA" id="ARBA00022741"/>
    </source>
</evidence>
<dbReference type="PANTHER" id="PTHR11088:SF60">
    <property type="entry name" value="TRNA DIMETHYLALLYLTRANSFERASE"/>
    <property type="match status" value="1"/>
</dbReference>
<evidence type="ECO:0000256" key="10">
    <source>
        <dbReference type="HAMAP-Rule" id="MF_00185"/>
    </source>
</evidence>
<proteinExistence type="inferred from homology"/>
<dbReference type="EMBL" id="MGEJ01000014">
    <property type="protein sequence ID" value="OGL80123.1"/>
    <property type="molecule type" value="Genomic_DNA"/>
</dbReference>
<dbReference type="GO" id="GO:0006400">
    <property type="term" value="P:tRNA modification"/>
    <property type="evidence" value="ECO:0007669"/>
    <property type="project" value="TreeGrafter"/>
</dbReference>
<keyword evidence="5 10" id="KW-0819">tRNA processing</keyword>
<protein>
    <recommendedName>
        <fullName evidence="10">tRNA dimethylallyltransferase</fullName>
        <ecNumber evidence="10">2.5.1.75</ecNumber>
    </recommendedName>
    <alternativeName>
        <fullName evidence="10">Dimethylallyl diphosphate:tRNA dimethylallyltransferase</fullName>
        <shortName evidence="10">DMAPP:tRNA dimethylallyltransferase</shortName>
        <shortName evidence="10">DMATase</shortName>
    </alternativeName>
    <alternativeName>
        <fullName evidence="10">Isopentenyl-diphosphate:tRNA isopentenyltransferase</fullName>
        <shortName evidence="10">IPP transferase</shortName>
        <shortName evidence="10">IPPT</shortName>
        <shortName evidence="10">IPTase</shortName>
    </alternativeName>
</protein>
<keyword evidence="6 10" id="KW-0547">Nucleotide-binding</keyword>
<dbReference type="PANTHER" id="PTHR11088">
    <property type="entry name" value="TRNA DIMETHYLALLYLTRANSFERASE"/>
    <property type="match status" value="1"/>
</dbReference>
<evidence type="ECO:0000313" key="15">
    <source>
        <dbReference type="Proteomes" id="UP000176897"/>
    </source>
</evidence>
<feature type="binding site" evidence="10">
    <location>
        <begin position="9"/>
        <end position="16"/>
    </location>
    <ligand>
        <name>ATP</name>
        <dbReference type="ChEBI" id="CHEBI:30616"/>
    </ligand>
</feature>
<dbReference type="InterPro" id="IPR018022">
    <property type="entry name" value="IPT"/>
</dbReference>